<dbReference type="HOGENOM" id="CLU_2771070_0_0_9"/>
<dbReference type="Pfam" id="PF12728">
    <property type="entry name" value="HTH_17"/>
    <property type="match status" value="1"/>
</dbReference>
<name>E2ZAW9_9FIRM</name>
<dbReference type="STRING" id="706434.HMPREF9429_00590"/>
<organism evidence="2 3">
    <name type="scientific">Megasphaera micronuciformis F0359</name>
    <dbReference type="NCBI Taxonomy" id="706434"/>
    <lineage>
        <taxon>Bacteria</taxon>
        <taxon>Bacillati</taxon>
        <taxon>Bacillota</taxon>
        <taxon>Negativicutes</taxon>
        <taxon>Veillonellales</taxon>
        <taxon>Veillonellaceae</taxon>
        <taxon>Megasphaera</taxon>
    </lineage>
</organism>
<evidence type="ECO:0000259" key="1">
    <source>
        <dbReference type="Pfam" id="PF12728"/>
    </source>
</evidence>
<dbReference type="Proteomes" id="UP000003195">
    <property type="component" value="Unassembled WGS sequence"/>
</dbReference>
<gene>
    <name evidence="2" type="ORF">HMPREF9429_00590</name>
</gene>
<dbReference type="RefSeq" id="WP_006941459.1">
    <property type="nucleotide sequence ID" value="NZ_GL538186.1"/>
</dbReference>
<proteinExistence type="predicted"/>
<evidence type="ECO:0000313" key="2">
    <source>
        <dbReference type="EMBL" id="EFQ04549.1"/>
    </source>
</evidence>
<evidence type="ECO:0000313" key="3">
    <source>
        <dbReference type="Proteomes" id="UP000003195"/>
    </source>
</evidence>
<dbReference type="EMBL" id="AECS01000013">
    <property type="protein sequence ID" value="EFQ04549.1"/>
    <property type="molecule type" value="Genomic_DNA"/>
</dbReference>
<comment type="caution">
    <text evidence="2">The sequence shown here is derived from an EMBL/GenBank/DDBJ whole genome shotgun (WGS) entry which is preliminary data.</text>
</comment>
<keyword evidence="3" id="KW-1185">Reference proteome</keyword>
<dbReference type="AlphaFoldDB" id="E2ZAW9"/>
<accession>E2ZAW9</accession>
<sequence>MEQRIIADIMYSAVEIARLLHTDIQNIYKWVKTGEIPHIKLTEKSEIRFAGWEIRAWLDSKATGGNANN</sequence>
<reference evidence="2 3" key="1">
    <citation type="submission" date="2010-08" db="EMBL/GenBank/DDBJ databases">
        <authorList>
            <person name="Weinstock G."/>
            <person name="Sodergren E."/>
            <person name="Clifton S."/>
            <person name="Fulton L."/>
            <person name="Fulton B."/>
            <person name="Courtney L."/>
            <person name="Fronick C."/>
            <person name="Harrison M."/>
            <person name="Strong C."/>
            <person name="Farmer C."/>
            <person name="Delahaunty K."/>
            <person name="Markovic C."/>
            <person name="Hall O."/>
            <person name="Minx P."/>
            <person name="Tomlinson C."/>
            <person name="Mitreva M."/>
            <person name="Hou S."/>
            <person name="Chen J."/>
            <person name="Wollam A."/>
            <person name="Pepin K.H."/>
            <person name="Johnson M."/>
            <person name="Bhonagiri V."/>
            <person name="Zhang X."/>
            <person name="Suruliraj S."/>
            <person name="Warren W."/>
            <person name="Chinwalla A."/>
            <person name="Mardis E.R."/>
            <person name="Wilson R.K."/>
        </authorList>
    </citation>
    <scope>NUCLEOTIDE SEQUENCE [LARGE SCALE GENOMIC DNA]</scope>
    <source>
        <strain evidence="2 3">F0359</strain>
    </source>
</reference>
<dbReference type="OrthoDB" id="9804207at2"/>
<protein>
    <recommendedName>
        <fullName evidence="1">Helix-turn-helix domain-containing protein</fullName>
    </recommendedName>
</protein>
<dbReference type="InterPro" id="IPR009061">
    <property type="entry name" value="DNA-bd_dom_put_sf"/>
</dbReference>
<dbReference type="SUPFAM" id="SSF46955">
    <property type="entry name" value="Putative DNA-binding domain"/>
    <property type="match status" value="1"/>
</dbReference>
<feature type="domain" description="Helix-turn-helix" evidence="1">
    <location>
        <begin position="10"/>
        <end position="61"/>
    </location>
</feature>
<dbReference type="InterPro" id="IPR041657">
    <property type="entry name" value="HTH_17"/>
</dbReference>